<dbReference type="InterPro" id="IPR025997">
    <property type="entry name" value="SBP_2_dom"/>
</dbReference>
<name>A0A378MTV9_MANHA</name>
<proteinExistence type="predicted"/>
<evidence type="ECO:0000313" key="2">
    <source>
        <dbReference type="EMBL" id="STY58620.1"/>
    </source>
</evidence>
<dbReference type="GO" id="GO:0055085">
    <property type="term" value="P:transmembrane transport"/>
    <property type="evidence" value="ECO:0007669"/>
    <property type="project" value="UniProtKB-ARBA"/>
</dbReference>
<dbReference type="EMBL" id="UGPL01000002">
    <property type="protein sequence ID" value="STY58620.1"/>
    <property type="molecule type" value="Genomic_DNA"/>
</dbReference>
<gene>
    <name evidence="2" type="ORF">NCTC9380_00038</name>
</gene>
<feature type="domain" description="Periplasmic binding protein" evidence="1">
    <location>
        <begin position="2"/>
        <end position="46"/>
    </location>
</feature>
<accession>A0A378MTV9</accession>
<dbReference type="Gene3D" id="3.40.50.2300">
    <property type="match status" value="1"/>
</dbReference>
<protein>
    <recommendedName>
        <fullName evidence="1">Periplasmic binding protein domain-containing protein</fullName>
    </recommendedName>
</protein>
<reference evidence="2 3" key="1">
    <citation type="submission" date="2018-06" db="EMBL/GenBank/DDBJ databases">
        <authorList>
            <consortium name="Pathogen Informatics"/>
            <person name="Doyle S."/>
        </authorList>
    </citation>
    <scope>NUCLEOTIDE SEQUENCE [LARGE SCALE GENOMIC DNA]</scope>
    <source>
        <strain evidence="2 3">NCTC9380</strain>
    </source>
</reference>
<sequence length="59" mass="6547">MPWFNRMAEGVVQAGKDNNINAYQVGPSNTDAPQQVKLIEDLIAKKLVLFPSSLTMQMP</sequence>
<evidence type="ECO:0000259" key="1">
    <source>
        <dbReference type="Pfam" id="PF13407"/>
    </source>
</evidence>
<dbReference type="Proteomes" id="UP000254031">
    <property type="component" value="Unassembled WGS sequence"/>
</dbReference>
<dbReference type="SUPFAM" id="SSF53822">
    <property type="entry name" value="Periplasmic binding protein-like I"/>
    <property type="match status" value="1"/>
</dbReference>
<organism evidence="2 3">
    <name type="scientific">Mannheimia haemolytica</name>
    <name type="common">Pasteurella haemolytica</name>
    <dbReference type="NCBI Taxonomy" id="75985"/>
    <lineage>
        <taxon>Bacteria</taxon>
        <taxon>Pseudomonadati</taxon>
        <taxon>Pseudomonadota</taxon>
        <taxon>Gammaproteobacteria</taxon>
        <taxon>Pasteurellales</taxon>
        <taxon>Pasteurellaceae</taxon>
        <taxon>Mannheimia</taxon>
    </lineage>
</organism>
<dbReference type="Pfam" id="PF13407">
    <property type="entry name" value="Peripla_BP_4"/>
    <property type="match status" value="1"/>
</dbReference>
<evidence type="ECO:0000313" key="3">
    <source>
        <dbReference type="Proteomes" id="UP000254031"/>
    </source>
</evidence>
<dbReference type="AlphaFoldDB" id="A0A378MTV9"/>
<dbReference type="InterPro" id="IPR028082">
    <property type="entry name" value="Peripla_BP_I"/>
</dbReference>